<dbReference type="EMBL" id="JAPWTJ010001132">
    <property type="protein sequence ID" value="KAJ8973692.1"/>
    <property type="molecule type" value="Genomic_DNA"/>
</dbReference>
<keyword evidence="1" id="KW-1133">Transmembrane helix</keyword>
<evidence type="ECO:0000256" key="1">
    <source>
        <dbReference type="SAM" id="Phobius"/>
    </source>
</evidence>
<keyword evidence="3" id="KW-1185">Reference proteome</keyword>
<protein>
    <submittedName>
        <fullName evidence="2">Uncharacterized protein</fullName>
    </submittedName>
</protein>
<organism evidence="2 3">
    <name type="scientific">Molorchus minor</name>
    <dbReference type="NCBI Taxonomy" id="1323400"/>
    <lineage>
        <taxon>Eukaryota</taxon>
        <taxon>Metazoa</taxon>
        <taxon>Ecdysozoa</taxon>
        <taxon>Arthropoda</taxon>
        <taxon>Hexapoda</taxon>
        <taxon>Insecta</taxon>
        <taxon>Pterygota</taxon>
        <taxon>Neoptera</taxon>
        <taxon>Endopterygota</taxon>
        <taxon>Coleoptera</taxon>
        <taxon>Polyphaga</taxon>
        <taxon>Cucujiformia</taxon>
        <taxon>Chrysomeloidea</taxon>
        <taxon>Cerambycidae</taxon>
        <taxon>Lamiinae</taxon>
        <taxon>Monochamini</taxon>
        <taxon>Molorchus</taxon>
    </lineage>
</organism>
<comment type="caution">
    <text evidence="2">The sequence shown here is derived from an EMBL/GenBank/DDBJ whole genome shotgun (WGS) entry which is preliminary data.</text>
</comment>
<feature type="transmembrane region" description="Helical" evidence="1">
    <location>
        <begin position="31"/>
        <end position="53"/>
    </location>
</feature>
<reference evidence="2" key="1">
    <citation type="journal article" date="2023" name="Insect Mol. Biol.">
        <title>Genome sequencing provides insights into the evolution of gene families encoding plant cell wall-degrading enzymes in longhorned beetles.</title>
        <authorList>
            <person name="Shin N.R."/>
            <person name="Okamura Y."/>
            <person name="Kirsch R."/>
            <person name="Pauchet Y."/>
        </authorList>
    </citation>
    <scope>NUCLEOTIDE SEQUENCE</scope>
    <source>
        <strain evidence="2">MMC_N1</strain>
    </source>
</reference>
<dbReference type="Proteomes" id="UP001162164">
    <property type="component" value="Unassembled WGS sequence"/>
</dbReference>
<proteinExistence type="predicted"/>
<gene>
    <name evidence="2" type="ORF">NQ317_013397</name>
</gene>
<keyword evidence="1" id="KW-0812">Transmembrane</keyword>
<keyword evidence="1" id="KW-0472">Membrane</keyword>
<name>A0ABQ9J6Y9_9CUCU</name>
<evidence type="ECO:0000313" key="3">
    <source>
        <dbReference type="Proteomes" id="UP001162164"/>
    </source>
</evidence>
<accession>A0ABQ9J6Y9</accession>
<evidence type="ECO:0000313" key="2">
    <source>
        <dbReference type="EMBL" id="KAJ8973692.1"/>
    </source>
</evidence>
<sequence length="132" mass="14926">MAASTLTPEISMRVGEAHSTLYSPNQKPPSAFKLIVFLAIFNGIVLFSTGTIWKLSKILKTIIFVSNNANLEPIQPRGPKPKGFLHLFPQSVLDVWIHRQFVPHEAHKGRYSIESSEKEDHSLRCDHLIGYF</sequence>